<evidence type="ECO:0000256" key="2">
    <source>
        <dbReference type="ARBA" id="ARBA00004514"/>
    </source>
</evidence>
<dbReference type="OrthoDB" id="9449069at2759"/>
<dbReference type="PANTHER" id="PTHR10078:SF30">
    <property type="entry name" value="INTERLEUKIN-1 BETA"/>
    <property type="match status" value="1"/>
</dbReference>
<dbReference type="GO" id="GO:0005615">
    <property type="term" value="C:extracellular space"/>
    <property type="evidence" value="ECO:0007669"/>
    <property type="project" value="UniProtKB-KW"/>
</dbReference>
<dbReference type="GO" id="GO:0005764">
    <property type="term" value="C:lysosome"/>
    <property type="evidence" value="ECO:0007669"/>
    <property type="project" value="UniProtKB-SubCell"/>
</dbReference>
<dbReference type="GO" id="GO:0005829">
    <property type="term" value="C:cytosol"/>
    <property type="evidence" value="ECO:0007669"/>
    <property type="project" value="UniProtKB-SubCell"/>
</dbReference>
<reference evidence="15" key="1">
    <citation type="submission" date="2025-08" db="UniProtKB">
        <authorList>
            <consortium name="RefSeq"/>
        </authorList>
    </citation>
    <scope>IDENTIFICATION</scope>
</reference>
<dbReference type="SUPFAM" id="SSF50353">
    <property type="entry name" value="Cytokine"/>
    <property type="match status" value="1"/>
</dbReference>
<keyword evidence="12" id="KW-0497">Mitogen</keyword>
<sequence>MSSDCNLSDALDSSPDSSPRSSQDISDPCCCDMQDIEDQTFRLDDGLDLQISTNRRTLQGVANLVLAVNRMKPPLALCSPDLSEGELCSAIMDCVVEETIAETTISATGQQRTFYRANSVNEYSICDLSQKDIIHQSGEFKLQAITLKGGYQDRRVYFKMSRYFPFRVCHDDGESVLLSVAKNLHLSCTMIEDAVVLNLEECSEQDLTQIKDNENMARYLFFRRNSGVSMNTFESLKYRGWFISTSSQPENQTVEMCTVDATCRHREFKLNT</sequence>
<dbReference type="GO" id="GO:0001660">
    <property type="term" value="P:fever generation"/>
    <property type="evidence" value="ECO:0007669"/>
    <property type="project" value="UniProtKB-KW"/>
</dbReference>
<keyword evidence="10" id="KW-0395">Inflammatory response</keyword>
<dbReference type="Proteomes" id="UP000515145">
    <property type="component" value="Chromosome 12"/>
</dbReference>
<accession>A0A6P7JAE7</accession>
<dbReference type="Pfam" id="PF00340">
    <property type="entry name" value="IL1"/>
    <property type="match status" value="1"/>
</dbReference>
<dbReference type="InParanoid" id="A0A6P7JAE7"/>
<dbReference type="GO" id="GO:0006955">
    <property type="term" value="P:immune response"/>
    <property type="evidence" value="ECO:0007669"/>
    <property type="project" value="InterPro"/>
</dbReference>
<dbReference type="AlphaFoldDB" id="A0A6P7JAE7"/>
<evidence type="ECO:0000256" key="8">
    <source>
        <dbReference type="ARBA" id="ARBA00022525"/>
    </source>
</evidence>
<evidence type="ECO:0000256" key="5">
    <source>
        <dbReference type="ARBA" id="ARBA00014702"/>
    </source>
</evidence>
<dbReference type="GO" id="GO:0005125">
    <property type="term" value="F:cytokine activity"/>
    <property type="evidence" value="ECO:0007669"/>
    <property type="project" value="UniProtKB-KW"/>
</dbReference>
<dbReference type="CTD" id="3553"/>
<evidence type="ECO:0000256" key="13">
    <source>
        <dbReference type="SAM" id="MobiDB-lite"/>
    </source>
</evidence>
<dbReference type="GO" id="GO:0048246">
    <property type="term" value="P:macrophage chemotaxis"/>
    <property type="evidence" value="ECO:0007669"/>
    <property type="project" value="TreeGrafter"/>
</dbReference>
<name>A0A6P7JAE7_9TELE</name>
<evidence type="ECO:0000256" key="11">
    <source>
        <dbReference type="ARBA" id="ARBA00023228"/>
    </source>
</evidence>
<dbReference type="RefSeq" id="XP_028273673.1">
    <property type="nucleotide sequence ID" value="XM_028417872.1"/>
</dbReference>
<proteinExistence type="inferred from homology"/>
<dbReference type="PANTHER" id="PTHR10078">
    <property type="entry name" value="INTERLEUKIN-1 FAMILY MEMBER"/>
    <property type="match status" value="1"/>
</dbReference>
<comment type="similarity">
    <text evidence="4">Belongs to the IL-1 family.</text>
</comment>
<gene>
    <name evidence="15" type="primary">il1b</name>
</gene>
<feature type="compositionally biased region" description="Low complexity" evidence="13">
    <location>
        <begin position="8"/>
        <end position="27"/>
    </location>
</feature>
<organism evidence="14 15">
    <name type="scientific">Parambassis ranga</name>
    <name type="common">Indian glassy fish</name>
    <dbReference type="NCBI Taxonomy" id="210632"/>
    <lineage>
        <taxon>Eukaryota</taxon>
        <taxon>Metazoa</taxon>
        <taxon>Chordata</taxon>
        <taxon>Craniata</taxon>
        <taxon>Vertebrata</taxon>
        <taxon>Euteleostomi</taxon>
        <taxon>Actinopterygii</taxon>
        <taxon>Neopterygii</taxon>
        <taxon>Teleostei</taxon>
        <taxon>Neoteleostei</taxon>
        <taxon>Acanthomorphata</taxon>
        <taxon>Ovalentaria</taxon>
        <taxon>Ambassidae</taxon>
        <taxon>Parambassis</taxon>
    </lineage>
</organism>
<evidence type="ECO:0000256" key="12">
    <source>
        <dbReference type="ARBA" id="ARBA00023246"/>
    </source>
</evidence>
<keyword evidence="6" id="KW-0963">Cytoplasm</keyword>
<dbReference type="GO" id="GO:0019221">
    <property type="term" value="P:cytokine-mediated signaling pathway"/>
    <property type="evidence" value="ECO:0007669"/>
    <property type="project" value="TreeGrafter"/>
</dbReference>
<feature type="region of interest" description="Disordered" evidence="13">
    <location>
        <begin position="1"/>
        <end position="27"/>
    </location>
</feature>
<evidence type="ECO:0000313" key="15">
    <source>
        <dbReference type="RefSeq" id="XP_028273673.1"/>
    </source>
</evidence>
<keyword evidence="8" id="KW-0964">Secreted</keyword>
<keyword evidence="9" id="KW-0666">Pyrogen</keyword>
<evidence type="ECO:0000313" key="14">
    <source>
        <dbReference type="Proteomes" id="UP000515145"/>
    </source>
</evidence>
<evidence type="ECO:0000256" key="10">
    <source>
        <dbReference type="ARBA" id="ARBA00023198"/>
    </source>
</evidence>
<evidence type="ECO:0000256" key="3">
    <source>
        <dbReference type="ARBA" id="ARBA00004550"/>
    </source>
</evidence>
<keyword evidence="7" id="KW-0202">Cytokine</keyword>
<evidence type="ECO:0000256" key="7">
    <source>
        <dbReference type="ARBA" id="ARBA00022514"/>
    </source>
</evidence>
<comment type="subcellular location">
    <subcellularLocation>
        <location evidence="2">Cytoplasm</location>
        <location evidence="2">Cytosol</location>
    </subcellularLocation>
    <subcellularLocation>
        <location evidence="1">Lysosome</location>
    </subcellularLocation>
    <subcellularLocation>
        <location evidence="3">Secreted</location>
        <location evidence="3">Extracellular exosome</location>
    </subcellularLocation>
</comment>
<dbReference type="InterPro" id="IPR008996">
    <property type="entry name" value="IL1/FGF"/>
</dbReference>
<evidence type="ECO:0000256" key="6">
    <source>
        <dbReference type="ARBA" id="ARBA00022490"/>
    </source>
</evidence>
<dbReference type="GO" id="GO:0042119">
    <property type="term" value="P:neutrophil activation"/>
    <property type="evidence" value="ECO:0007669"/>
    <property type="project" value="TreeGrafter"/>
</dbReference>
<keyword evidence="11" id="KW-0458">Lysosome</keyword>
<dbReference type="GO" id="GO:0051781">
    <property type="term" value="P:positive regulation of cell division"/>
    <property type="evidence" value="ECO:0007669"/>
    <property type="project" value="UniProtKB-KW"/>
</dbReference>
<dbReference type="GO" id="GO:0010628">
    <property type="term" value="P:positive regulation of gene expression"/>
    <property type="evidence" value="ECO:0007669"/>
    <property type="project" value="TreeGrafter"/>
</dbReference>
<dbReference type="Gene3D" id="2.80.10.50">
    <property type="match status" value="1"/>
</dbReference>
<evidence type="ECO:0000256" key="9">
    <source>
        <dbReference type="ARBA" id="ARBA00022620"/>
    </source>
</evidence>
<dbReference type="GeneID" id="114443643"/>
<keyword evidence="14" id="KW-1185">Reference proteome</keyword>
<evidence type="ECO:0000256" key="4">
    <source>
        <dbReference type="ARBA" id="ARBA00010448"/>
    </source>
</evidence>
<protein>
    <recommendedName>
        <fullName evidence="5">Interleukin-1 beta</fullName>
    </recommendedName>
</protein>
<dbReference type="GO" id="GO:0071222">
    <property type="term" value="P:cellular response to lipopolysaccharide"/>
    <property type="evidence" value="ECO:0007669"/>
    <property type="project" value="TreeGrafter"/>
</dbReference>
<dbReference type="SMART" id="SM00125">
    <property type="entry name" value="IL1"/>
    <property type="match status" value="1"/>
</dbReference>
<dbReference type="GO" id="GO:1901222">
    <property type="term" value="P:regulation of non-canonical NF-kappaB signal transduction"/>
    <property type="evidence" value="ECO:0007669"/>
    <property type="project" value="TreeGrafter"/>
</dbReference>
<dbReference type="InterPro" id="IPR000975">
    <property type="entry name" value="IL-1_fam"/>
</dbReference>
<evidence type="ECO:0000256" key="1">
    <source>
        <dbReference type="ARBA" id="ARBA00004371"/>
    </source>
</evidence>